<gene>
    <name evidence="1" type="ORF">SAMN04488034_105105</name>
</gene>
<organism evidence="1 2">
    <name type="scientific">Salinimicrobium catena</name>
    <dbReference type="NCBI Taxonomy" id="390640"/>
    <lineage>
        <taxon>Bacteria</taxon>
        <taxon>Pseudomonadati</taxon>
        <taxon>Bacteroidota</taxon>
        <taxon>Flavobacteriia</taxon>
        <taxon>Flavobacteriales</taxon>
        <taxon>Flavobacteriaceae</taxon>
        <taxon>Salinimicrobium</taxon>
    </lineage>
</organism>
<evidence type="ECO:0000313" key="2">
    <source>
        <dbReference type="Proteomes" id="UP000199448"/>
    </source>
</evidence>
<dbReference type="NCBIfam" id="TIGR00741">
    <property type="entry name" value="yfiA"/>
    <property type="match status" value="1"/>
</dbReference>
<dbReference type="InterPro" id="IPR036567">
    <property type="entry name" value="RHF-like"/>
</dbReference>
<dbReference type="OrthoDB" id="9808702at2"/>
<dbReference type="RefSeq" id="WP_093113622.1">
    <property type="nucleotide sequence ID" value="NZ_FNGG01000005.1"/>
</dbReference>
<evidence type="ECO:0000313" key="1">
    <source>
        <dbReference type="EMBL" id="SEF04138.1"/>
    </source>
</evidence>
<proteinExistence type="predicted"/>
<dbReference type="Gene3D" id="3.30.160.100">
    <property type="entry name" value="Ribosome hibernation promotion factor-like"/>
    <property type="match status" value="1"/>
</dbReference>
<keyword evidence="2" id="KW-1185">Reference proteome</keyword>
<accession>A0A1H5NTU5</accession>
<dbReference type="Pfam" id="PF02482">
    <property type="entry name" value="Ribosomal_S30AE"/>
    <property type="match status" value="1"/>
</dbReference>
<reference evidence="1 2" key="1">
    <citation type="submission" date="2016-10" db="EMBL/GenBank/DDBJ databases">
        <authorList>
            <person name="de Groot N.N."/>
        </authorList>
    </citation>
    <scope>NUCLEOTIDE SEQUENCE [LARGE SCALE GENOMIC DNA]</scope>
    <source>
        <strain evidence="1 2">DSM 23553</strain>
    </source>
</reference>
<name>A0A1H5NTU5_9FLAO</name>
<dbReference type="SUPFAM" id="SSF69754">
    <property type="entry name" value="Ribosome binding protein Y (YfiA homologue)"/>
    <property type="match status" value="1"/>
</dbReference>
<dbReference type="EMBL" id="FNUG01000005">
    <property type="protein sequence ID" value="SEF04138.1"/>
    <property type="molecule type" value="Genomic_DNA"/>
</dbReference>
<protein>
    <submittedName>
        <fullName evidence="1">Putative sigma-54 modulation protein</fullName>
    </submittedName>
</protein>
<sequence>MKMNVQSVNFTADQKLINFIQKKLDKLENHFDNVIYADVYLKVQNTSEKENKVSEILLSIPGDEIICKKKGRRFEVGVDECVSSLERQLQKRKKKFNPQVA</sequence>
<dbReference type="STRING" id="390640.SAMN04488034_105105"/>
<dbReference type="AlphaFoldDB" id="A0A1H5NTU5"/>
<dbReference type="InterPro" id="IPR003489">
    <property type="entry name" value="RHF/RaiA"/>
</dbReference>
<dbReference type="Proteomes" id="UP000199448">
    <property type="component" value="Unassembled WGS sequence"/>
</dbReference>